<gene>
    <name evidence="1" type="ORF">V6668_22050</name>
</gene>
<dbReference type="Proteomes" id="UP001364764">
    <property type="component" value="Chromosome"/>
</dbReference>
<dbReference type="EMBL" id="CP145892">
    <property type="protein sequence ID" value="WWP19151.1"/>
    <property type="molecule type" value="Genomic_DNA"/>
</dbReference>
<proteinExistence type="predicted"/>
<organism evidence="1 2">
    <name type="scientific">Paenibacillus amylolyticus</name>
    <dbReference type="NCBI Taxonomy" id="1451"/>
    <lineage>
        <taxon>Bacteria</taxon>
        <taxon>Bacillati</taxon>
        <taxon>Bacillota</taxon>
        <taxon>Bacilli</taxon>
        <taxon>Bacillales</taxon>
        <taxon>Paenibacillaceae</taxon>
        <taxon>Paenibacillus</taxon>
    </lineage>
</organism>
<evidence type="ECO:0000313" key="1">
    <source>
        <dbReference type="EMBL" id="WWP19151.1"/>
    </source>
</evidence>
<reference evidence="1 2" key="1">
    <citation type="submission" date="2024-02" db="EMBL/GenBank/DDBJ databases">
        <title>Complete sequences of two Paenibacillus sp. strains and one Lysinibacillus strain isolated from the environment on STAA medium highlight biotechnological potential.</title>
        <authorList>
            <person name="Attere S.A."/>
            <person name="Piche L.C."/>
            <person name="Intertaglia L."/>
            <person name="Lami R."/>
            <person name="Charette S.J."/>
            <person name="Vincent A.T."/>
        </authorList>
    </citation>
    <scope>NUCLEOTIDE SEQUENCE [LARGE SCALE GENOMIC DNA]</scope>
    <source>
        <strain evidence="1 2">Y5S-7</strain>
    </source>
</reference>
<dbReference type="GeneID" id="93478209"/>
<protein>
    <recommendedName>
        <fullName evidence="3">Leucine-rich repeat domain-containing protein</fullName>
    </recommendedName>
</protein>
<dbReference type="AlphaFoldDB" id="A0ABD8ANT4"/>
<evidence type="ECO:0000313" key="2">
    <source>
        <dbReference type="Proteomes" id="UP001364764"/>
    </source>
</evidence>
<dbReference type="RefSeq" id="WP_338706695.1">
    <property type="nucleotide sequence ID" value="NZ_CP145892.1"/>
</dbReference>
<dbReference type="Gene3D" id="3.80.10.10">
    <property type="entry name" value="Ribonuclease Inhibitor"/>
    <property type="match status" value="1"/>
</dbReference>
<evidence type="ECO:0008006" key="3">
    <source>
        <dbReference type="Google" id="ProtNLM"/>
    </source>
</evidence>
<accession>A0ABD8ANT4</accession>
<dbReference type="InterPro" id="IPR032675">
    <property type="entry name" value="LRR_dom_sf"/>
</dbReference>
<name>A0ABD8ANT4_PAEAM</name>
<sequence length="342" mass="38770">MSELWQASIQGVPWNAEKMHQAVHLLRRRATVHFRVDADTYEDLAELDAKVFFARPDLILHISHMDPKGVYSSGFLGRLAQLKHVSALQLDLSQAQDLTILGAMEQLQFLRLNSPAKATGLDFIKHYKRLTFLELRGKFNGFASIAACLQLHTLILNCTIESADVLAELPMLQYLSLDHCELKGGLDVLTQSTISMLKLSSVRKLTSIQGLEQMRGLEYLHLSLPKLEQLCDFSHMTSLRQLELDYMKSLRDTTHLWTARALESIELKEINTALKADSFAGLTGLEHLRQIDFRFIDVNKGRIAAMRDHLDKAGKSHLLYENIPEHERLNSIGIAHLSHVLM</sequence>
<dbReference type="SUPFAM" id="SSF52058">
    <property type="entry name" value="L domain-like"/>
    <property type="match status" value="1"/>
</dbReference>